<dbReference type="FunFam" id="3.40.50.300:FF:000522">
    <property type="entry name" value="Gluconokinase"/>
    <property type="match status" value="1"/>
</dbReference>
<gene>
    <name evidence="11" type="ORF">N801_05995</name>
</gene>
<dbReference type="InterPro" id="IPR006001">
    <property type="entry name" value="Therm_gnt_kin"/>
</dbReference>
<evidence type="ECO:0000256" key="10">
    <source>
        <dbReference type="RuleBase" id="RU363066"/>
    </source>
</evidence>
<reference evidence="11 12" key="1">
    <citation type="submission" date="2013-08" db="EMBL/GenBank/DDBJ databases">
        <title>The genome sequence of Knoellia aerolata.</title>
        <authorList>
            <person name="Zhu W."/>
            <person name="Wang G."/>
        </authorList>
    </citation>
    <scope>NUCLEOTIDE SEQUENCE [LARGE SCALE GENOMIC DNA]</scope>
    <source>
        <strain evidence="11 12">DSM 18566</strain>
    </source>
</reference>
<comment type="similarity">
    <text evidence="2 10">Belongs to the gluconokinase GntK/GntV family.</text>
</comment>
<keyword evidence="6 10" id="KW-0418">Kinase</keyword>
<dbReference type="GO" id="GO:0046316">
    <property type="term" value="F:gluconokinase activity"/>
    <property type="evidence" value="ECO:0007669"/>
    <property type="project" value="UniProtKB-EC"/>
</dbReference>
<keyword evidence="8" id="KW-0311">Gluconate utilization</keyword>
<dbReference type="GO" id="GO:0005737">
    <property type="term" value="C:cytoplasm"/>
    <property type="evidence" value="ECO:0007669"/>
    <property type="project" value="TreeGrafter"/>
</dbReference>
<dbReference type="AlphaFoldDB" id="A0A0A0K1M5"/>
<evidence type="ECO:0000256" key="4">
    <source>
        <dbReference type="ARBA" id="ARBA00022679"/>
    </source>
</evidence>
<dbReference type="GO" id="GO:0005524">
    <property type="term" value="F:ATP binding"/>
    <property type="evidence" value="ECO:0007669"/>
    <property type="project" value="UniProtKB-KW"/>
</dbReference>
<evidence type="ECO:0000256" key="7">
    <source>
        <dbReference type="ARBA" id="ARBA00022840"/>
    </source>
</evidence>
<keyword evidence="7 10" id="KW-0067">ATP-binding</keyword>
<protein>
    <recommendedName>
        <fullName evidence="3 10">Gluconokinase</fullName>
        <ecNumber evidence="3 10">2.7.1.12</ecNumber>
    </recommendedName>
</protein>
<evidence type="ECO:0000256" key="3">
    <source>
        <dbReference type="ARBA" id="ARBA00012054"/>
    </source>
</evidence>
<sequence>MNTSAAAGAASGPTRHVVVMGVSGSGKSTVAKGVAEALGFDFVEADEFHSKDNIAKMESGTPLTDEDRWPWLRALSTWMGEQAAAGRSTVITCSALRRSYRDVLREAPPSVDFLHLDGPAEVIRDRMSQRTGHFMPASLLESQIDTLEALDADESGLVLDLRHPAERIVAEAVAWLEADHARPASPTLPH</sequence>
<dbReference type="GO" id="GO:0019521">
    <property type="term" value="P:D-gluconate metabolic process"/>
    <property type="evidence" value="ECO:0007669"/>
    <property type="project" value="UniProtKB-KW"/>
</dbReference>
<organism evidence="11 12">
    <name type="scientific">Knoellia aerolata DSM 18566</name>
    <dbReference type="NCBI Taxonomy" id="1385519"/>
    <lineage>
        <taxon>Bacteria</taxon>
        <taxon>Bacillati</taxon>
        <taxon>Actinomycetota</taxon>
        <taxon>Actinomycetes</taxon>
        <taxon>Micrococcales</taxon>
        <taxon>Intrasporangiaceae</taxon>
        <taxon>Knoellia</taxon>
    </lineage>
</organism>
<keyword evidence="5 10" id="KW-0547">Nucleotide-binding</keyword>
<dbReference type="eggNOG" id="COG3265">
    <property type="taxonomic scope" value="Bacteria"/>
</dbReference>
<evidence type="ECO:0000313" key="12">
    <source>
        <dbReference type="Proteomes" id="UP000030013"/>
    </source>
</evidence>
<comment type="caution">
    <text evidence="11">The sequence shown here is derived from an EMBL/GenBank/DDBJ whole genome shotgun (WGS) entry which is preliminary data.</text>
</comment>
<name>A0A0A0K1M5_9MICO</name>
<proteinExistence type="inferred from homology"/>
<comment type="pathway">
    <text evidence="1">Carbohydrate acid metabolism.</text>
</comment>
<comment type="catalytic activity">
    <reaction evidence="9 10">
        <text>D-gluconate + ATP = 6-phospho-D-gluconate + ADP + H(+)</text>
        <dbReference type="Rhea" id="RHEA:19433"/>
        <dbReference type="ChEBI" id="CHEBI:15378"/>
        <dbReference type="ChEBI" id="CHEBI:18391"/>
        <dbReference type="ChEBI" id="CHEBI:30616"/>
        <dbReference type="ChEBI" id="CHEBI:58759"/>
        <dbReference type="ChEBI" id="CHEBI:456216"/>
        <dbReference type="EC" id="2.7.1.12"/>
    </reaction>
</comment>
<evidence type="ECO:0000256" key="5">
    <source>
        <dbReference type="ARBA" id="ARBA00022741"/>
    </source>
</evidence>
<dbReference type="SUPFAM" id="SSF52540">
    <property type="entry name" value="P-loop containing nucleoside triphosphate hydrolases"/>
    <property type="match status" value="1"/>
</dbReference>
<evidence type="ECO:0000256" key="9">
    <source>
        <dbReference type="ARBA" id="ARBA00048090"/>
    </source>
</evidence>
<keyword evidence="4 10" id="KW-0808">Transferase</keyword>
<accession>A0A0A0K1M5</accession>
<dbReference type="CDD" id="cd02021">
    <property type="entry name" value="GntK"/>
    <property type="match status" value="1"/>
</dbReference>
<evidence type="ECO:0000256" key="6">
    <source>
        <dbReference type="ARBA" id="ARBA00022777"/>
    </source>
</evidence>
<evidence type="ECO:0000256" key="1">
    <source>
        <dbReference type="ARBA" id="ARBA00004761"/>
    </source>
</evidence>
<dbReference type="EC" id="2.7.1.12" evidence="3 10"/>
<dbReference type="EMBL" id="AVPL01000013">
    <property type="protein sequence ID" value="KGN41701.1"/>
    <property type="molecule type" value="Genomic_DNA"/>
</dbReference>
<dbReference type="Pfam" id="PF13671">
    <property type="entry name" value="AAA_33"/>
    <property type="match status" value="1"/>
</dbReference>
<dbReference type="InterPro" id="IPR027417">
    <property type="entry name" value="P-loop_NTPase"/>
</dbReference>
<dbReference type="Gene3D" id="3.40.50.300">
    <property type="entry name" value="P-loop containing nucleotide triphosphate hydrolases"/>
    <property type="match status" value="1"/>
</dbReference>
<evidence type="ECO:0000256" key="8">
    <source>
        <dbReference type="ARBA" id="ARBA00023064"/>
    </source>
</evidence>
<evidence type="ECO:0000313" key="11">
    <source>
        <dbReference type="EMBL" id="KGN41701.1"/>
    </source>
</evidence>
<evidence type="ECO:0000256" key="2">
    <source>
        <dbReference type="ARBA" id="ARBA00008420"/>
    </source>
</evidence>
<dbReference type="NCBIfam" id="TIGR01313">
    <property type="entry name" value="therm_gnt_kin"/>
    <property type="match status" value="1"/>
</dbReference>
<dbReference type="PANTHER" id="PTHR43442">
    <property type="entry name" value="GLUCONOKINASE-RELATED"/>
    <property type="match status" value="1"/>
</dbReference>
<dbReference type="PANTHER" id="PTHR43442:SF3">
    <property type="entry name" value="GLUCONOKINASE-RELATED"/>
    <property type="match status" value="1"/>
</dbReference>
<keyword evidence="12" id="KW-1185">Reference proteome</keyword>
<dbReference type="STRING" id="1385519.N801_05995"/>
<dbReference type="Proteomes" id="UP000030013">
    <property type="component" value="Unassembled WGS sequence"/>
</dbReference>